<protein>
    <recommendedName>
        <fullName evidence="1">DUF7793 domain-containing protein</fullName>
    </recommendedName>
</protein>
<dbReference type="Proteomes" id="UP000192746">
    <property type="component" value="Unassembled WGS sequence"/>
</dbReference>
<organism evidence="2 3">
    <name type="scientific">Zunongwangia atlantica 22II14-10F7</name>
    <dbReference type="NCBI Taxonomy" id="1185767"/>
    <lineage>
        <taxon>Bacteria</taxon>
        <taxon>Pseudomonadati</taxon>
        <taxon>Bacteroidota</taxon>
        <taxon>Flavobacteriia</taxon>
        <taxon>Flavobacteriales</taxon>
        <taxon>Flavobacteriaceae</taxon>
        <taxon>Zunongwangia</taxon>
    </lineage>
</organism>
<keyword evidence="3" id="KW-1185">Reference proteome</keyword>
<proteinExistence type="predicted"/>
<dbReference type="RefSeq" id="WP_139801361.1">
    <property type="nucleotide sequence ID" value="NZ_ARYN01000021.1"/>
</dbReference>
<accession>A0A1Y1T032</accession>
<gene>
    <name evidence="2" type="ORF">IIF7_18402</name>
</gene>
<name>A0A1Y1T032_9FLAO</name>
<feature type="domain" description="DUF7793" evidence="1">
    <location>
        <begin position="1"/>
        <end position="113"/>
    </location>
</feature>
<dbReference type="STRING" id="1185767.IIF7_18402"/>
<evidence type="ECO:0000259" key="1">
    <source>
        <dbReference type="Pfam" id="PF25056"/>
    </source>
</evidence>
<sequence>MSIRDGILYITYKPIPELDLRAAKKIVAGRLIFQRHQSYPILCRIQHLKNISDQALDHFATKGSLMTSAVAILTNNDYDQSLALLFRDVHHPQVPVKLFKSELNALAFLQDYK</sequence>
<dbReference type="AlphaFoldDB" id="A0A1Y1T032"/>
<dbReference type="InterPro" id="IPR056695">
    <property type="entry name" value="DUF7793"/>
</dbReference>
<dbReference type="Gene3D" id="3.40.970.30">
    <property type="entry name" value="yp_829618.1 like domains"/>
    <property type="match status" value="1"/>
</dbReference>
<dbReference type="EMBL" id="ARYN01000021">
    <property type="protein sequence ID" value="ORL43965.1"/>
    <property type="molecule type" value="Genomic_DNA"/>
</dbReference>
<reference evidence="2 3" key="1">
    <citation type="submission" date="2013-04" db="EMBL/GenBank/DDBJ databases">
        <title>Zunongwangia sp. 22II14-10F7 Genome Sequencing.</title>
        <authorList>
            <person name="Lai Q."/>
            <person name="Shao Z."/>
        </authorList>
    </citation>
    <scope>NUCLEOTIDE SEQUENCE [LARGE SCALE GENOMIC DNA]</scope>
    <source>
        <strain evidence="2 3">22II14-10F7</strain>
    </source>
</reference>
<evidence type="ECO:0000313" key="2">
    <source>
        <dbReference type="EMBL" id="ORL43965.1"/>
    </source>
</evidence>
<comment type="caution">
    <text evidence="2">The sequence shown here is derived from an EMBL/GenBank/DDBJ whole genome shotgun (WGS) entry which is preliminary data.</text>
</comment>
<dbReference type="Pfam" id="PF25056">
    <property type="entry name" value="DUF7793"/>
    <property type="match status" value="1"/>
</dbReference>
<dbReference type="OrthoDB" id="957652at2"/>
<evidence type="ECO:0000313" key="3">
    <source>
        <dbReference type="Proteomes" id="UP000192746"/>
    </source>
</evidence>